<gene>
    <name evidence="4" type="ORF">BJ968_004352</name>
</gene>
<name>A0A7Y9DQE7_9ACTN</name>
<dbReference type="Gene3D" id="3.40.50.1360">
    <property type="match status" value="1"/>
</dbReference>
<dbReference type="GO" id="GO:0019262">
    <property type="term" value="P:N-acetylneuraminate catabolic process"/>
    <property type="evidence" value="ECO:0007669"/>
    <property type="project" value="TreeGrafter"/>
</dbReference>
<evidence type="ECO:0000313" key="4">
    <source>
        <dbReference type="EMBL" id="NYD24812.1"/>
    </source>
</evidence>
<evidence type="ECO:0000313" key="5">
    <source>
        <dbReference type="Proteomes" id="UP000521922"/>
    </source>
</evidence>
<keyword evidence="5" id="KW-1185">Reference proteome</keyword>
<dbReference type="GO" id="GO:0042802">
    <property type="term" value="F:identical protein binding"/>
    <property type="evidence" value="ECO:0007669"/>
    <property type="project" value="TreeGrafter"/>
</dbReference>
<evidence type="ECO:0000256" key="1">
    <source>
        <dbReference type="ARBA" id="ARBA00022801"/>
    </source>
</evidence>
<dbReference type="Pfam" id="PF01182">
    <property type="entry name" value="Glucosamine_iso"/>
    <property type="match status" value="1"/>
</dbReference>
<proteinExistence type="predicted"/>
<dbReference type="GO" id="GO:0006046">
    <property type="term" value="P:N-acetylglucosamine catabolic process"/>
    <property type="evidence" value="ECO:0007669"/>
    <property type="project" value="TreeGrafter"/>
</dbReference>
<accession>A0A7Y9DQE7</accession>
<sequence length="257" mass="27177">MKVLTGTPPQLARWAADRVLHRLRTRSLSVLGVATGSSPLPVYRALAASGEPALASLRVFALDEYVGLPHHHPQSYHCVVDREVTRPLGLDPARVHVPDGAADDLDAAAAEYEHLIAASGGIDLQVLGIGANGHVGFNEPFSSLRSRTRVETLTARTRRDNARFFGGDLQQVPTSCLTQGLGTILDADEVVLIATGAAKAHAVAQMVEGPLSSACPASVLQLHPRATVLLDDRAAAQLTRRDDHEQAGAATGPPRNP</sequence>
<keyword evidence="2" id="KW-0119">Carbohydrate metabolism</keyword>
<dbReference type="InterPro" id="IPR006148">
    <property type="entry name" value="Glc/Gal-6P_isomerase"/>
</dbReference>
<dbReference type="RefSeq" id="WP_179755460.1">
    <property type="nucleotide sequence ID" value="NZ_BAAAGN010000015.1"/>
</dbReference>
<dbReference type="Proteomes" id="UP000521922">
    <property type="component" value="Unassembled WGS sequence"/>
</dbReference>
<protein>
    <submittedName>
        <fullName evidence="4">Glucosamine-6-phosphate deaminase</fullName>
        <ecNumber evidence="4">3.5.99.6</ecNumber>
    </submittedName>
</protein>
<organism evidence="4 5">
    <name type="scientific">Kineococcus aurantiacus</name>
    <dbReference type="NCBI Taxonomy" id="37633"/>
    <lineage>
        <taxon>Bacteria</taxon>
        <taxon>Bacillati</taxon>
        <taxon>Actinomycetota</taxon>
        <taxon>Actinomycetes</taxon>
        <taxon>Kineosporiales</taxon>
        <taxon>Kineosporiaceae</taxon>
        <taxon>Kineococcus</taxon>
    </lineage>
</organism>
<keyword evidence="1 4" id="KW-0378">Hydrolase</keyword>
<dbReference type="GO" id="GO:0006043">
    <property type="term" value="P:glucosamine catabolic process"/>
    <property type="evidence" value="ECO:0007669"/>
    <property type="project" value="TreeGrafter"/>
</dbReference>
<dbReference type="PANTHER" id="PTHR11280">
    <property type="entry name" value="GLUCOSAMINE-6-PHOSPHATE ISOMERASE"/>
    <property type="match status" value="1"/>
</dbReference>
<dbReference type="EC" id="3.5.99.6" evidence="4"/>
<dbReference type="EMBL" id="JACCBB010000001">
    <property type="protein sequence ID" value="NYD24812.1"/>
    <property type="molecule type" value="Genomic_DNA"/>
</dbReference>
<evidence type="ECO:0000259" key="3">
    <source>
        <dbReference type="Pfam" id="PF01182"/>
    </source>
</evidence>
<dbReference type="InterPro" id="IPR037171">
    <property type="entry name" value="NagB/RpiA_transferase-like"/>
</dbReference>
<dbReference type="CDD" id="cd01399">
    <property type="entry name" value="GlcN6P_deaminase"/>
    <property type="match status" value="1"/>
</dbReference>
<dbReference type="GO" id="GO:0005737">
    <property type="term" value="C:cytoplasm"/>
    <property type="evidence" value="ECO:0007669"/>
    <property type="project" value="TreeGrafter"/>
</dbReference>
<dbReference type="AlphaFoldDB" id="A0A7Y9DQE7"/>
<feature type="domain" description="Glucosamine/galactosamine-6-phosphate isomerase" evidence="3">
    <location>
        <begin position="10"/>
        <end position="221"/>
    </location>
</feature>
<dbReference type="InterPro" id="IPR004547">
    <property type="entry name" value="Glucosamine6P_isomerase"/>
</dbReference>
<comment type="caution">
    <text evidence="4">The sequence shown here is derived from an EMBL/GenBank/DDBJ whole genome shotgun (WGS) entry which is preliminary data.</text>
</comment>
<evidence type="ECO:0000256" key="2">
    <source>
        <dbReference type="ARBA" id="ARBA00023277"/>
    </source>
</evidence>
<dbReference type="PANTHER" id="PTHR11280:SF5">
    <property type="entry name" value="GLUCOSAMINE-6-PHOSPHATE ISOMERASE"/>
    <property type="match status" value="1"/>
</dbReference>
<dbReference type="InterPro" id="IPR018321">
    <property type="entry name" value="Glucosamine6P_isomerase_CS"/>
</dbReference>
<reference evidence="4 5" key="1">
    <citation type="submission" date="2020-07" db="EMBL/GenBank/DDBJ databases">
        <title>Sequencing the genomes of 1000 actinobacteria strains.</title>
        <authorList>
            <person name="Klenk H.-P."/>
        </authorList>
    </citation>
    <scope>NUCLEOTIDE SEQUENCE [LARGE SCALE GENOMIC DNA]</scope>
    <source>
        <strain evidence="4 5">DSM 7487</strain>
    </source>
</reference>
<dbReference type="SUPFAM" id="SSF100950">
    <property type="entry name" value="NagB/RpiA/CoA transferase-like"/>
    <property type="match status" value="1"/>
</dbReference>
<dbReference type="GO" id="GO:0004342">
    <property type="term" value="F:glucosamine-6-phosphate deaminase activity"/>
    <property type="evidence" value="ECO:0007669"/>
    <property type="project" value="UniProtKB-EC"/>
</dbReference>
<dbReference type="GO" id="GO:0005975">
    <property type="term" value="P:carbohydrate metabolic process"/>
    <property type="evidence" value="ECO:0007669"/>
    <property type="project" value="InterPro"/>
</dbReference>
<dbReference type="PROSITE" id="PS01161">
    <property type="entry name" value="GLC_GALNAC_ISOMERASE"/>
    <property type="match status" value="1"/>
</dbReference>